<feature type="transmembrane region" description="Helical" evidence="1">
    <location>
        <begin position="12"/>
        <end position="31"/>
    </location>
</feature>
<feature type="transmembrane region" description="Helical" evidence="1">
    <location>
        <begin position="37"/>
        <end position="53"/>
    </location>
</feature>
<dbReference type="Proteomes" id="UP001203207">
    <property type="component" value="Unassembled WGS sequence"/>
</dbReference>
<feature type="transmembrane region" description="Helical" evidence="1">
    <location>
        <begin position="65"/>
        <end position="84"/>
    </location>
</feature>
<organism evidence="3 4">
    <name type="scientific">Natronocalculus amylovorans</name>
    <dbReference type="NCBI Taxonomy" id="2917812"/>
    <lineage>
        <taxon>Archaea</taxon>
        <taxon>Methanobacteriati</taxon>
        <taxon>Methanobacteriota</taxon>
        <taxon>Stenosarchaea group</taxon>
        <taxon>Halobacteria</taxon>
        <taxon>Halobacteriales</taxon>
        <taxon>Haloferacaceae</taxon>
        <taxon>Natronocalculus</taxon>
    </lineage>
</organism>
<comment type="caution">
    <text evidence="3">The sequence shown here is derived from an EMBL/GenBank/DDBJ whole genome shotgun (WGS) entry which is preliminary data.</text>
</comment>
<keyword evidence="1" id="KW-0472">Membrane</keyword>
<evidence type="ECO:0000256" key="1">
    <source>
        <dbReference type="SAM" id="Phobius"/>
    </source>
</evidence>
<evidence type="ECO:0000313" key="3">
    <source>
        <dbReference type="EMBL" id="MCL9817322.1"/>
    </source>
</evidence>
<feature type="domain" description="DUF8049" evidence="2">
    <location>
        <begin position="1"/>
        <end position="84"/>
    </location>
</feature>
<dbReference type="InterPro" id="IPR058362">
    <property type="entry name" value="DUF8049"/>
</dbReference>
<evidence type="ECO:0000259" key="2">
    <source>
        <dbReference type="Pfam" id="PF26223"/>
    </source>
</evidence>
<name>A0AAE3FXD5_9EURY</name>
<proteinExistence type="predicted"/>
<protein>
    <recommendedName>
        <fullName evidence="2">DUF8049 domain-containing protein</fullName>
    </recommendedName>
</protein>
<dbReference type="RefSeq" id="WP_250584369.1">
    <property type="nucleotide sequence ID" value="NZ_JAKRVX010000003.1"/>
</dbReference>
<keyword evidence="1" id="KW-0812">Transmembrane</keyword>
<dbReference type="EMBL" id="JAKRVX010000003">
    <property type="protein sequence ID" value="MCL9817322.1"/>
    <property type="molecule type" value="Genomic_DNA"/>
</dbReference>
<reference evidence="3" key="2">
    <citation type="submission" date="2022-02" db="EMBL/GenBank/DDBJ databases">
        <authorList>
            <person name="Elcheninov A.G."/>
            <person name="Sorokin D.Y."/>
            <person name="Kublanov I.V."/>
        </authorList>
    </citation>
    <scope>NUCLEOTIDE SEQUENCE</scope>
    <source>
        <strain evidence="3">AArc-St2</strain>
    </source>
</reference>
<reference evidence="3" key="1">
    <citation type="journal article" date="2022" name="Syst. Appl. Microbiol.">
        <title>Natronocalculus amylovorans gen. nov., sp. nov., and Natranaeroarchaeum aerophilus sp. nov., dominant culturable amylolytic natronoarchaea from hypersaline soda lakes in southwestern Siberia.</title>
        <authorList>
            <person name="Sorokin D.Y."/>
            <person name="Elcheninov A.G."/>
            <person name="Khizhniak T.V."/>
            <person name="Koenen M."/>
            <person name="Bale N.J."/>
            <person name="Damste J.S.S."/>
            <person name="Kublanov I.V."/>
        </authorList>
    </citation>
    <scope>NUCLEOTIDE SEQUENCE</scope>
    <source>
        <strain evidence="3">AArc-St2</strain>
    </source>
</reference>
<sequence length="85" mass="9070">MDLDSARDDLVVAAAAGVSTVLLTVVLRFVFDASTNALIQLSPLYVYFIYLFFGDAIPGELFSKPLPWVGITLSTAIGAVALTVF</sequence>
<keyword evidence="1" id="KW-1133">Transmembrane helix</keyword>
<evidence type="ECO:0000313" key="4">
    <source>
        <dbReference type="Proteomes" id="UP001203207"/>
    </source>
</evidence>
<accession>A0AAE3FXD5</accession>
<keyword evidence="4" id="KW-1185">Reference proteome</keyword>
<gene>
    <name evidence="3" type="ORF">AArcSt2_10250</name>
</gene>
<dbReference type="Pfam" id="PF26223">
    <property type="entry name" value="DUF8049"/>
    <property type="match status" value="1"/>
</dbReference>
<dbReference type="AlphaFoldDB" id="A0AAE3FXD5"/>